<dbReference type="Proteomes" id="UP000198668">
    <property type="component" value="Unassembled WGS sequence"/>
</dbReference>
<accession>A0A1I3DM66</accession>
<protein>
    <submittedName>
        <fullName evidence="2">Superinfection exclusion protein B</fullName>
    </submittedName>
</protein>
<gene>
    <name evidence="2" type="ORF">SAMN04489868_1443</name>
</gene>
<dbReference type="EMBL" id="FOQE01000044">
    <property type="protein sequence ID" value="SFH87815.1"/>
    <property type="molecule type" value="Genomic_DNA"/>
</dbReference>
<keyword evidence="1" id="KW-0812">Transmembrane</keyword>
<dbReference type="InterPro" id="IPR025982">
    <property type="entry name" value="SieB"/>
</dbReference>
<reference evidence="2 3" key="1">
    <citation type="submission" date="2016-10" db="EMBL/GenBank/DDBJ databases">
        <authorList>
            <person name="de Groot N.N."/>
        </authorList>
    </citation>
    <scope>NUCLEOTIDE SEQUENCE [LARGE SCALE GENOMIC DNA]</scope>
    <source>
        <strain evidence="2 3">DSM 27630</strain>
    </source>
</reference>
<dbReference type="AlphaFoldDB" id="A0A1I3DM66"/>
<dbReference type="Pfam" id="PF14163">
    <property type="entry name" value="SieB"/>
    <property type="match status" value="1"/>
</dbReference>
<feature type="transmembrane region" description="Helical" evidence="1">
    <location>
        <begin position="48"/>
        <end position="72"/>
    </location>
</feature>
<dbReference type="RefSeq" id="WP_092093529.1">
    <property type="nucleotide sequence ID" value="NZ_FOQE01000044.1"/>
</dbReference>
<evidence type="ECO:0000313" key="2">
    <source>
        <dbReference type="EMBL" id="SFH87815.1"/>
    </source>
</evidence>
<organism evidence="2 3">
    <name type="scientific">Pisciglobus halotolerans</name>
    <dbReference type="NCBI Taxonomy" id="745365"/>
    <lineage>
        <taxon>Bacteria</taxon>
        <taxon>Bacillati</taxon>
        <taxon>Bacillota</taxon>
        <taxon>Bacilli</taxon>
        <taxon>Lactobacillales</taxon>
        <taxon>Carnobacteriaceae</taxon>
    </lineage>
</organism>
<name>A0A1I3DM66_9LACT</name>
<evidence type="ECO:0000256" key="1">
    <source>
        <dbReference type="SAM" id="Phobius"/>
    </source>
</evidence>
<dbReference type="OrthoDB" id="2866692at2"/>
<proteinExistence type="predicted"/>
<keyword evidence="3" id="KW-1185">Reference proteome</keyword>
<sequence>MNFNLNITDILNLPIKIMSALTLASGSLLLLPSRFLKQLHLTTFINKYGFIIGLVFIISLSILIITLFIQIFNFISEKRSIRNFYKNAESRLRKLSPFEICIVLRLFENENYTSFLPINDGAVQKLENQLVISKTTNQYMVTNPNTAKFPYLLQPWVVEELKEKEDLLEFFENKGHEFLQKKENQQLVYDLLIRSPEF</sequence>
<feature type="transmembrane region" description="Helical" evidence="1">
    <location>
        <begin position="15"/>
        <end position="36"/>
    </location>
</feature>
<evidence type="ECO:0000313" key="3">
    <source>
        <dbReference type="Proteomes" id="UP000198668"/>
    </source>
</evidence>
<keyword evidence="1" id="KW-1133">Transmembrane helix</keyword>
<keyword evidence="1" id="KW-0472">Membrane</keyword>